<reference evidence="1 2" key="1">
    <citation type="journal article" date="2019" name="Int. J. Syst. Evol. Microbiol.">
        <title>The Global Catalogue of Microorganisms (GCM) 10K type strain sequencing project: providing services to taxonomists for standard genome sequencing and annotation.</title>
        <authorList>
            <consortium name="The Broad Institute Genomics Platform"/>
            <consortium name="The Broad Institute Genome Sequencing Center for Infectious Disease"/>
            <person name="Wu L."/>
            <person name="Ma J."/>
        </authorList>
    </citation>
    <scope>NUCLEOTIDE SEQUENCE [LARGE SCALE GENOMIC DNA]</scope>
    <source>
        <strain evidence="1 2">JCM 4788</strain>
    </source>
</reference>
<evidence type="ECO:0008006" key="3">
    <source>
        <dbReference type="Google" id="ProtNLM"/>
    </source>
</evidence>
<accession>A0ABN0Z0I0</accession>
<evidence type="ECO:0000313" key="2">
    <source>
        <dbReference type="Proteomes" id="UP001500879"/>
    </source>
</evidence>
<organism evidence="1 2">
    <name type="scientific">Streptomyces luteireticuli</name>
    <dbReference type="NCBI Taxonomy" id="173858"/>
    <lineage>
        <taxon>Bacteria</taxon>
        <taxon>Bacillati</taxon>
        <taxon>Actinomycetota</taxon>
        <taxon>Actinomycetes</taxon>
        <taxon>Kitasatosporales</taxon>
        <taxon>Streptomycetaceae</taxon>
        <taxon>Streptomyces</taxon>
    </lineage>
</organism>
<dbReference type="EMBL" id="BAAABX010000055">
    <property type="protein sequence ID" value="GAA0423701.1"/>
    <property type="molecule type" value="Genomic_DNA"/>
</dbReference>
<proteinExistence type="predicted"/>
<dbReference type="RefSeq" id="WP_344028793.1">
    <property type="nucleotide sequence ID" value="NZ_BAAABX010000055.1"/>
</dbReference>
<comment type="caution">
    <text evidence="1">The sequence shown here is derived from an EMBL/GenBank/DDBJ whole genome shotgun (WGS) entry which is preliminary data.</text>
</comment>
<evidence type="ECO:0000313" key="1">
    <source>
        <dbReference type="EMBL" id="GAA0423701.1"/>
    </source>
</evidence>
<protein>
    <recommendedName>
        <fullName evidence="3">PD-(D/E)XK nuclease family protein</fullName>
    </recommendedName>
</protein>
<sequence length="294" mass="31416">MTLVRIETRRGHRYKLDGERVRAVTALIGAGIPRPALVPWAARTTAEYAVDHWRALAPLVAAGQRDDVVEEIRNASARDRDQAAATGTRVHALAEALAHGEEVEVPDDLLGYVSAASDFLDDWGLTPVMTEVVVASRQHQYAGTADLVAQLPSGEVALFDYTTSRSGIWPEKALQLAAYRHAETFLDADGAERFVHGLGITAAYAVHLRPDGYSVHPVDSGRAAFRLFLDAAAVARGDKARRALVHPPVDPARVAGGPLHTVRRRRGTAPADATVGPSVAVLEPALDEAAEVAA</sequence>
<name>A0ABN0Z0I0_9ACTN</name>
<gene>
    <name evidence="1" type="ORF">GCM10010357_51440</name>
</gene>
<dbReference type="Proteomes" id="UP001500879">
    <property type="component" value="Unassembled WGS sequence"/>
</dbReference>
<keyword evidence="2" id="KW-1185">Reference proteome</keyword>